<comment type="caution">
    <text evidence="5">The sequence shown here is derived from an EMBL/GenBank/DDBJ whole genome shotgun (WGS) entry which is preliminary data.</text>
</comment>
<dbReference type="InterPro" id="IPR000436">
    <property type="entry name" value="Sushi_SCR_CCP_dom"/>
</dbReference>
<dbReference type="Pfam" id="PF00084">
    <property type="entry name" value="Sushi"/>
    <property type="match status" value="1"/>
</dbReference>
<accession>A0AB34HQ45</accession>
<organism evidence="5 6">
    <name type="scientific">Eschrichtius robustus</name>
    <name type="common">California gray whale</name>
    <name type="synonym">Eschrichtius gibbosus</name>
    <dbReference type="NCBI Taxonomy" id="9764"/>
    <lineage>
        <taxon>Eukaryota</taxon>
        <taxon>Metazoa</taxon>
        <taxon>Chordata</taxon>
        <taxon>Craniata</taxon>
        <taxon>Vertebrata</taxon>
        <taxon>Euteleostomi</taxon>
        <taxon>Mammalia</taxon>
        <taxon>Eutheria</taxon>
        <taxon>Laurasiatheria</taxon>
        <taxon>Artiodactyla</taxon>
        <taxon>Whippomorpha</taxon>
        <taxon>Cetacea</taxon>
        <taxon>Mysticeti</taxon>
        <taxon>Eschrichtiidae</taxon>
        <taxon>Eschrichtius</taxon>
    </lineage>
</organism>
<keyword evidence="1" id="KW-0732">Signal</keyword>
<keyword evidence="2 3" id="KW-1015">Disulfide bond</keyword>
<evidence type="ECO:0000256" key="2">
    <source>
        <dbReference type="ARBA" id="ARBA00023157"/>
    </source>
</evidence>
<dbReference type="SMART" id="SM00032">
    <property type="entry name" value="CCP"/>
    <property type="match status" value="1"/>
</dbReference>
<evidence type="ECO:0000313" key="6">
    <source>
        <dbReference type="Proteomes" id="UP001159641"/>
    </source>
</evidence>
<dbReference type="Gene3D" id="2.10.70.10">
    <property type="entry name" value="Complement Module, domain 1"/>
    <property type="match status" value="1"/>
</dbReference>
<protein>
    <recommendedName>
        <fullName evidence="4">Sushi domain-containing protein</fullName>
    </recommendedName>
</protein>
<keyword evidence="3" id="KW-0768">Sushi</keyword>
<name>A0AB34HQ45_ESCRO</name>
<dbReference type="InterPro" id="IPR035976">
    <property type="entry name" value="Sushi/SCR/CCP_sf"/>
</dbReference>
<feature type="domain" description="Sushi" evidence="4">
    <location>
        <begin position="63"/>
        <end position="121"/>
    </location>
</feature>
<evidence type="ECO:0000256" key="1">
    <source>
        <dbReference type="ARBA" id="ARBA00022729"/>
    </source>
</evidence>
<reference evidence="5 6" key="1">
    <citation type="submission" date="2022-11" db="EMBL/GenBank/DDBJ databases">
        <title>Whole genome sequence of Eschrichtius robustus ER-17-0199.</title>
        <authorList>
            <person name="Bruniche-Olsen A."/>
            <person name="Black A.N."/>
            <person name="Fields C.J."/>
            <person name="Walden K."/>
            <person name="Dewoody J.A."/>
        </authorList>
    </citation>
    <scope>NUCLEOTIDE SEQUENCE [LARGE SCALE GENOMIC DNA]</scope>
    <source>
        <strain evidence="5">ER-17-0199</strain>
        <tissue evidence="5">Blubber</tissue>
    </source>
</reference>
<comment type="caution">
    <text evidence="3">Lacks conserved residue(s) required for the propagation of feature annotation.</text>
</comment>
<gene>
    <name evidence="5" type="ORF">J1605_019883</name>
</gene>
<dbReference type="AlphaFoldDB" id="A0AB34HQ45"/>
<feature type="disulfide bond" evidence="3">
    <location>
        <begin position="92"/>
        <end position="119"/>
    </location>
</feature>
<dbReference type="CDD" id="cd00033">
    <property type="entry name" value="CCP"/>
    <property type="match status" value="1"/>
</dbReference>
<dbReference type="Proteomes" id="UP001159641">
    <property type="component" value="Unassembled WGS sequence"/>
</dbReference>
<dbReference type="PROSITE" id="PS50923">
    <property type="entry name" value="SUSHI"/>
    <property type="match status" value="1"/>
</dbReference>
<keyword evidence="6" id="KW-1185">Reference proteome</keyword>
<evidence type="ECO:0000313" key="5">
    <source>
        <dbReference type="EMBL" id="KAJ8792664.1"/>
    </source>
</evidence>
<proteinExistence type="predicted"/>
<dbReference type="EMBL" id="JAIQCJ010001090">
    <property type="protein sequence ID" value="KAJ8792664.1"/>
    <property type="molecule type" value="Genomic_DNA"/>
</dbReference>
<dbReference type="SUPFAM" id="SSF57535">
    <property type="entry name" value="Complement control module/SCR domain"/>
    <property type="match status" value="1"/>
</dbReference>
<sequence>MEQNPAYVFLNFQVKSLASSCPEELSKGNVLAWPDFLSGIVGRVKIDSKSLFCSALNLHSLPSDCPPLEGSVPHLRTASGDVKPGSKISLFCEPGFQMVGNPVQYCLNQGQWTQPLPLCERELPSLKAFQ</sequence>
<evidence type="ECO:0000259" key="4">
    <source>
        <dbReference type="PROSITE" id="PS50923"/>
    </source>
</evidence>
<evidence type="ECO:0000256" key="3">
    <source>
        <dbReference type="PROSITE-ProRule" id="PRU00302"/>
    </source>
</evidence>